<name>A0AAV7PH39_PLEWA</name>
<dbReference type="PANTHER" id="PTHR23098:SF16">
    <property type="entry name" value="REGULATORY PROTEIN ZESTE"/>
    <property type="match status" value="1"/>
</dbReference>
<keyword evidence="3" id="KW-1185">Reference proteome</keyword>
<sequence>MGQHPWTRDDIRKRWNDLRGKVRSVAARHQIAVQRTGGRPPPPSPQLPTWEEQVLAIMHPEGLAGVGGGLDSGPPANVTREEVPATSIPPTEEAHSDDSSSGRLDLDDQPGPSGIFAQSVTLAHSHTTTEPPPSGNTSTVPPSGPIPLSPGHVNQQCVHHYRDPRPPHKHRTIRDLGVSRSGHTFQGTEAQDNREAGRTAVRQGEDKPREPTLQEALTKILGAYPGDDGPDTGQDAGEPAAAGGTVPGDQEGLEGHQHHPGHQCKGAGRHAQCYEGGSGTPPGPYH</sequence>
<feature type="region of interest" description="Disordered" evidence="1">
    <location>
        <begin position="22"/>
        <end position="50"/>
    </location>
</feature>
<reference evidence="2" key="1">
    <citation type="journal article" date="2022" name="bioRxiv">
        <title>Sequencing and chromosome-scale assembly of the giantPleurodeles waltlgenome.</title>
        <authorList>
            <person name="Brown T."/>
            <person name="Elewa A."/>
            <person name="Iarovenko S."/>
            <person name="Subramanian E."/>
            <person name="Araus A.J."/>
            <person name="Petzold A."/>
            <person name="Susuki M."/>
            <person name="Suzuki K.-i.T."/>
            <person name="Hayashi T."/>
            <person name="Toyoda A."/>
            <person name="Oliveira C."/>
            <person name="Osipova E."/>
            <person name="Leigh N.D."/>
            <person name="Simon A."/>
            <person name="Yun M.H."/>
        </authorList>
    </citation>
    <scope>NUCLEOTIDE SEQUENCE</scope>
    <source>
        <strain evidence="2">20211129_DDA</strain>
        <tissue evidence="2">Liver</tissue>
    </source>
</reference>
<feature type="compositionally biased region" description="Basic and acidic residues" evidence="1">
    <location>
        <begin position="92"/>
        <end position="106"/>
    </location>
</feature>
<protein>
    <submittedName>
        <fullName evidence="2">Uncharacterized protein</fullName>
    </submittedName>
</protein>
<dbReference type="PANTHER" id="PTHR23098">
    <property type="entry name" value="AGAP001331-PA-RELATED"/>
    <property type="match status" value="1"/>
</dbReference>
<dbReference type="EMBL" id="JANPWB010000011">
    <property type="protein sequence ID" value="KAJ1127568.1"/>
    <property type="molecule type" value="Genomic_DNA"/>
</dbReference>
<accession>A0AAV7PH39</accession>
<gene>
    <name evidence="2" type="ORF">NDU88_005967</name>
</gene>
<dbReference type="GO" id="GO:0005634">
    <property type="term" value="C:nucleus"/>
    <property type="evidence" value="ECO:0007669"/>
    <property type="project" value="TreeGrafter"/>
</dbReference>
<evidence type="ECO:0000256" key="1">
    <source>
        <dbReference type="SAM" id="MobiDB-lite"/>
    </source>
</evidence>
<feature type="compositionally biased region" description="Polar residues" evidence="1">
    <location>
        <begin position="116"/>
        <end position="141"/>
    </location>
</feature>
<dbReference type="AlphaFoldDB" id="A0AAV7PH39"/>
<evidence type="ECO:0000313" key="3">
    <source>
        <dbReference type="Proteomes" id="UP001066276"/>
    </source>
</evidence>
<feature type="compositionally biased region" description="Basic and acidic residues" evidence="1">
    <location>
        <begin position="191"/>
        <end position="212"/>
    </location>
</feature>
<evidence type="ECO:0000313" key="2">
    <source>
        <dbReference type="EMBL" id="KAJ1127568.1"/>
    </source>
</evidence>
<feature type="compositionally biased region" description="Polar residues" evidence="1">
    <location>
        <begin position="181"/>
        <end position="190"/>
    </location>
</feature>
<proteinExistence type="predicted"/>
<dbReference type="Proteomes" id="UP001066276">
    <property type="component" value="Chromosome 7"/>
</dbReference>
<organism evidence="2 3">
    <name type="scientific">Pleurodeles waltl</name>
    <name type="common">Iberian ribbed newt</name>
    <dbReference type="NCBI Taxonomy" id="8319"/>
    <lineage>
        <taxon>Eukaryota</taxon>
        <taxon>Metazoa</taxon>
        <taxon>Chordata</taxon>
        <taxon>Craniata</taxon>
        <taxon>Vertebrata</taxon>
        <taxon>Euteleostomi</taxon>
        <taxon>Amphibia</taxon>
        <taxon>Batrachia</taxon>
        <taxon>Caudata</taxon>
        <taxon>Salamandroidea</taxon>
        <taxon>Salamandridae</taxon>
        <taxon>Pleurodelinae</taxon>
        <taxon>Pleurodeles</taxon>
    </lineage>
</organism>
<comment type="caution">
    <text evidence="2">The sequence shown here is derived from an EMBL/GenBank/DDBJ whole genome shotgun (WGS) entry which is preliminary data.</text>
</comment>
<feature type="region of interest" description="Disordered" evidence="1">
    <location>
        <begin position="62"/>
        <end position="286"/>
    </location>
</feature>